<keyword evidence="2" id="KW-1185">Reference proteome</keyword>
<accession>A0ACA9LSU4</accession>
<organism evidence="1 2">
    <name type="scientific">Scutellospora calospora</name>
    <dbReference type="NCBI Taxonomy" id="85575"/>
    <lineage>
        <taxon>Eukaryota</taxon>
        <taxon>Fungi</taxon>
        <taxon>Fungi incertae sedis</taxon>
        <taxon>Mucoromycota</taxon>
        <taxon>Glomeromycotina</taxon>
        <taxon>Glomeromycetes</taxon>
        <taxon>Diversisporales</taxon>
        <taxon>Gigasporaceae</taxon>
        <taxon>Scutellospora</taxon>
    </lineage>
</organism>
<gene>
    <name evidence="1" type="ORF">SCALOS_LOCUS4797</name>
</gene>
<protein>
    <submittedName>
        <fullName evidence="1">8060_t:CDS:1</fullName>
    </submittedName>
</protein>
<comment type="caution">
    <text evidence="1">The sequence shown here is derived from an EMBL/GenBank/DDBJ whole genome shotgun (WGS) entry which is preliminary data.</text>
</comment>
<evidence type="ECO:0000313" key="2">
    <source>
        <dbReference type="Proteomes" id="UP000789860"/>
    </source>
</evidence>
<evidence type="ECO:0000313" key="1">
    <source>
        <dbReference type="EMBL" id="CAG8539768.1"/>
    </source>
</evidence>
<feature type="non-terminal residue" evidence="1">
    <location>
        <position position="1"/>
    </location>
</feature>
<dbReference type="EMBL" id="CAJVPM010006910">
    <property type="protein sequence ID" value="CAG8539768.1"/>
    <property type="molecule type" value="Genomic_DNA"/>
</dbReference>
<reference evidence="1" key="1">
    <citation type="submission" date="2021-06" db="EMBL/GenBank/DDBJ databases">
        <authorList>
            <person name="Kallberg Y."/>
            <person name="Tangrot J."/>
            <person name="Rosling A."/>
        </authorList>
    </citation>
    <scope>NUCLEOTIDE SEQUENCE</scope>
    <source>
        <strain evidence="1">AU212A</strain>
    </source>
</reference>
<name>A0ACA9LSU4_9GLOM</name>
<dbReference type="Proteomes" id="UP000789860">
    <property type="component" value="Unassembled WGS sequence"/>
</dbReference>
<sequence>IMIDIENITDTVYNNLVNVDDIDKNLESIYGFYFKMTINLDTLINEVPLEIEQDQYE</sequence>
<proteinExistence type="predicted"/>